<dbReference type="Gene3D" id="3.40.50.300">
    <property type="entry name" value="P-loop containing nucleotide triphosphate hydrolases"/>
    <property type="match status" value="1"/>
</dbReference>
<proteinExistence type="predicted"/>
<dbReference type="CDD" id="cd02042">
    <property type="entry name" value="ParAB_family"/>
    <property type="match status" value="1"/>
</dbReference>
<dbReference type="InterPro" id="IPR027417">
    <property type="entry name" value="P-loop_NTPase"/>
</dbReference>
<comment type="caution">
    <text evidence="4">The sequence shown here is derived from an EMBL/GenBank/DDBJ whole genome shotgun (WGS) entry which is preliminary data.</text>
</comment>
<gene>
    <name evidence="4" type="ORF">DCF25_05930</name>
</gene>
<feature type="domain" description="SRP54-type proteins GTP-binding" evidence="3">
    <location>
        <begin position="11"/>
        <end position="161"/>
    </location>
</feature>
<reference evidence="4 5" key="2">
    <citation type="submission" date="2018-06" db="EMBL/GenBank/DDBJ databases">
        <title>Metagenomic assembly of (sub)arctic Cyanobacteria and their associated microbiome from non-axenic cultures.</title>
        <authorList>
            <person name="Baurain D."/>
        </authorList>
    </citation>
    <scope>NUCLEOTIDE SEQUENCE [LARGE SCALE GENOMIC DNA]</scope>
    <source>
        <strain evidence="4">ULC129bin1</strain>
    </source>
</reference>
<dbReference type="EMBL" id="QBMC01000025">
    <property type="protein sequence ID" value="PZO20889.1"/>
    <property type="molecule type" value="Genomic_DNA"/>
</dbReference>
<sequence length="201" mass="21416">MIVTVAGFKGGVGKTTTAVHLACFFAGLDGKTLLVDGDPNRSSMGWAERGNLPFAVCDFAASVKASRAADHIVVDTEAHPDNETLETLADGCDLLILPTTADALGLEALLNTTEALKRLSAYSVLLTKVDSRKMATAEQARVMLESQDIPVFDQVIRQLTAYEKAALAGVPVQGSGDRMASIAWKEYRAVGEEVLKYDQGV</sequence>
<dbReference type="AlphaFoldDB" id="A0A2W4UVH4"/>
<name>A0A2W4UVH4_9CYAN</name>
<dbReference type="GO" id="GO:0006614">
    <property type="term" value="P:SRP-dependent cotranslational protein targeting to membrane"/>
    <property type="evidence" value="ECO:0007669"/>
    <property type="project" value="InterPro"/>
</dbReference>
<protein>
    <submittedName>
        <fullName evidence="4">ParA family protein</fullName>
    </submittedName>
</protein>
<evidence type="ECO:0000256" key="1">
    <source>
        <dbReference type="ARBA" id="ARBA00022741"/>
    </source>
</evidence>
<dbReference type="Proteomes" id="UP000249354">
    <property type="component" value="Unassembled WGS sequence"/>
</dbReference>
<dbReference type="InterPro" id="IPR002586">
    <property type="entry name" value="CobQ/CobB/MinD/ParA_Nub-bd_dom"/>
</dbReference>
<evidence type="ECO:0000313" key="4">
    <source>
        <dbReference type="EMBL" id="PZO20889.1"/>
    </source>
</evidence>
<evidence type="ECO:0000259" key="3">
    <source>
        <dbReference type="SMART" id="SM00962"/>
    </source>
</evidence>
<dbReference type="PANTHER" id="PTHR13696">
    <property type="entry name" value="P-LOOP CONTAINING NUCLEOSIDE TRIPHOSPHATE HYDROLASE"/>
    <property type="match status" value="1"/>
</dbReference>
<dbReference type="InterPro" id="IPR000897">
    <property type="entry name" value="SRP54_GTPase_dom"/>
</dbReference>
<dbReference type="SMART" id="SM00962">
    <property type="entry name" value="SRP54"/>
    <property type="match status" value="1"/>
</dbReference>
<organism evidence="4 5">
    <name type="scientific">Leptolyngbya foveolarum</name>
    <dbReference type="NCBI Taxonomy" id="47253"/>
    <lineage>
        <taxon>Bacteria</taxon>
        <taxon>Bacillati</taxon>
        <taxon>Cyanobacteriota</taxon>
        <taxon>Cyanophyceae</taxon>
        <taxon>Leptolyngbyales</taxon>
        <taxon>Leptolyngbyaceae</taxon>
        <taxon>Leptolyngbya group</taxon>
        <taxon>Leptolyngbya</taxon>
    </lineage>
</organism>
<dbReference type="PIRSF" id="PIRSF009320">
    <property type="entry name" value="Nuc_binding_HP_1000"/>
    <property type="match status" value="1"/>
</dbReference>
<evidence type="ECO:0000313" key="5">
    <source>
        <dbReference type="Proteomes" id="UP000249354"/>
    </source>
</evidence>
<dbReference type="SUPFAM" id="SSF52540">
    <property type="entry name" value="P-loop containing nucleoside triphosphate hydrolases"/>
    <property type="match status" value="1"/>
</dbReference>
<keyword evidence="1" id="KW-0547">Nucleotide-binding</keyword>
<keyword evidence="2" id="KW-0342">GTP-binding</keyword>
<dbReference type="InterPro" id="IPR050678">
    <property type="entry name" value="DNA_Partitioning_ATPase"/>
</dbReference>
<dbReference type="PANTHER" id="PTHR13696:SF96">
    <property type="entry name" value="COBQ_COBB_MIND_PARA NUCLEOTIDE BINDING DOMAIN-CONTAINING PROTEIN"/>
    <property type="match status" value="1"/>
</dbReference>
<dbReference type="GO" id="GO:0005525">
    <property type="term" value="F:GTP binding"/>
    <property type="evidence" value="ECO:0007669"/>
    <property type="project" value="UniProtKB-KW"/>
</dbReference>
<reference evidence="5" key="1">
    <citation type="submission" date="2018-04" db="EMBL/GenBank/DDBJ databases">
        <authorList>
            <person name="Cornet L."/>
        </authorList>
    </citation>
    <scope>NUCLEOTIDE SEQUENCE [LARGE SCALE GENOMIC DNA]</scope>
</reference>
<evidence type="ECO:0000256" key="2">
    <source>
        <dbReference type="ARBA" id="ARBA00023134"/>
    </source>
</evidence>
<accession>A0A2W4UVH4</accession>
<dbReference type="Pfam" id="PF01656">
    <property type="entry name" value="CbiA"/>
    <property type="match status" value="1"/>
</dbReference>